<dbReference type="EMBL" id="JBANMG010000010">
    <property type="protein sequence ID" value="KAK6948214.1"/>
    <property type="molecule type" value="Genomic_DNA"/>
</dbReference>
<dbReference type="CDD" id="cd00067">
    <property type="entry name" value="GAL4"/>
    <property type="match status" value="1"/>
</dbReference>
<feature type="compositionally biased region" description="Polar residues" evidence="2">
    <location>
        <begin position="571"/>
        <end position="604"/>
    </location>
</feature>
<name>A0AAX6M701_9PEZI</name>
<proteinExistence type="predicted"/>
<evidence type="ECO:0000259" key="3">
    <source>
        <dbReference type="PROSITE" id="PS50048"/>
    </source>
</evidence>
<feature type="compositionally biased region" description="Polar residues" evidence="2">
    <location>
        <begin position="649"/>
        <end position="671"/>
    </location>
</feature>
<dbReference type="SUPFAM" id="SSF57701">
    <property type="entry name" value="Zn2/Cys6 DNA-binding domain"/>
    <property type="match status" value="1"/>
</dbReference>
<dbReference type="InterPro" id="IPR036864">
    <property type="entry name" value="Zn2-C6_fun-type_DNA-bd_sf"/>
</dbReference>
<feature type="region of interest" description="Disordered" evidence="2">
    <location>
        <begin position="480"/>
        <end position="828"/>
    </location>
</feature>
<evidence type="ECO:0000256" key="2">
    <source>
        <dbReference type="SAM" id="MobiDB-lite"/>
    </source>
</evidence>
<sequence length="1057" mass="113959">MEALLDSTKGNVVCISVQDMQDRLHRLLASRSSDTRAEHASFTFELRHNVVFYLNADAETSPADGIVNPTEQSNQQQITRSVNAFETVQNQPTDDPVLQRAVAKHIVGAMGVVDNSSWTVRKVSRDAQGWTFTYICKDSLQAWNRANAKNIEKHVIGSYSGPGSLDPINASRPAFDCRGSLTIAFSKPSRGVIIKYSHTPIHKTVAQLVDLITPTLPPPPVKNASTGNQRTPRAKRPPPAEGEEGSRKKRSRKKDKAPEASMGGLSLGDSQTNGGNGESQGMGHTEGHIASLPQIPPNEAERRKRKALDLLHGRNIDPATLSEEQFNIFANQLPNLQTQSLDMLATFGAERLRIVHPDHKDANSSLTEGHSTNTTPVAEPGQLSTPATTETPTKKKRARRKRSEGVVAEVSIGDGAVVPIQESGEVGTTTSILEPKARKTRGSCQTCRDRKVKCTKEHPSCSVCTEAGVGCVYLPPKSRRKRTGISAEVVENEDSDLPGEREEFQSQMQSQIQIQEPAPAPVPTPTTQMPMQHQEHAIAPPVPDPNNEEFVPDPNILSGPAEHPVEHPPVATQTPVQPSATQYYQNHSNGLTFPQNPQSSTGQTAMPGLTFPESQPRGTQSESHNLTYSTTSHQTENSSGLTFPRAAPATSQKGQNTPRSNRRSLPTTHNKQAPIPTPVPPPTIPQHAANWNSPSTTGHTTTATPPVLAQQQAPRQSKSRKSDVGVRQQSHDGMGQLPTIAQVAAQNQRQPSPARGSPYQATSRAKSRQDQRSQTSTPVAPVSRPPPQAPQAIVSASYNTSASTSIPNYDPYPRYDTTPTNQYENMNNDQSSTRIAYEPGSYQTHTTAMTSASYSSTPAYDYSRTTSSANPLSQTLNSSSGYNNTSSTATPQWRTSQARGSQAHAQPQTSNAYSMASSSTPASNSYGANSTSELRTSHQNTSYTQSQPQSYNSYSTQQPSANQQQTQQTQQNWYGFAANSNHNSGNTANTGQSGYNTRSSGGGGGGGAYGGTANSNQAAYSSHRSNVSNNYSGHNNYASGSDDQTIYELLRANGSAH</sequence>
<feature type="compositionally biased region" description="Gly residues" evidence="2">
    <location>
        <begin position="1000"/>
        <end position="1010"/>
    </location>
</feature>
<organism evidence="4 5">
    <name type="scientific">Daldinia eschscholtzii</name>
    <dbReference type="NCBI Taxonomy" id="292717"/>
    <lineage>
        <taxon>Eukaryota</taxon>
        <taxon>Fungi</taxon>
        <taxon>Dikarya</taxon>
        <taxon>Ascomycota</taxon>
        <taxon>Pezizomycotina</taxon>
        <taxon>Sordariomycetes</taxon>
        <taxon>Xylariomycetidae</taxon>
        <taxon>Xylariales</taxon>
        <taxon>Hypoxylaceae</taxon>
        <taxon>Daldinia</taxon>
    </lineage>
</organism>
<keyword evidence="5" id="KW-1185">Reference proteome</keyword>
<dbReference type="InterPro" id="IPR001138">
    <property type="entry name" value="Zn2Cys6_DnaBD"/>
</dbReference>
<feature type="region of interest" description="Disordered" evidence="2">
    <location>
        <begin position="855"/>
        <end position="1043"/>
    </location>
</feature>
<feature type="compositionally biased region" description="Low complexity" evidence="2">
    <location>
        <begin position="875"/>
        <end position="888"/>
    </location>
</feature>
<dbReference type="PRINTS" id="PR00755">
    <property type="entry name" value="AFLATOXINBRP"/>
</dbReference>
<accession>A0AAX6M701</accession>
<evidence type="ECO:0000256" key="1">
    <source>
        <dbReference type="ARBA" id="ARBA00023242"/>
    </source>
</evidence>
<dbReference type="SMART" id="SM00066">
    <property type="entry name" value="GAL4"/>
    <property type="match status" value="1"/>
</dbReference>
<feature type="compositionally biased region" description="Low complexity" evidence="2">
    <location>
        <begin position="505"/>
        <end position="517"/>
    </location>
</feature>
<evidence type="ECO:0000313" key="4">
    <source>
        <dbReference type="EMBL" id="KAK6948214.1"/>
    </source>
</evidence>
<feature type="compositionally biased region" description="Low complexity" evidence="2">
    <location>
        <begin position="956"/>
        <end position="971"/>
    </location>
</feature>
<dbReference type="GO" id="GO:0000981">
    <property type="term" value="F:DNA-binding transcription factor activity, RNA polymerase II-specific"/>
    <property type="evidence" value="ECO:0007669"/>
    <property type="project" value="InterPro"/>
</dbReference>
<feature type="compositionally biased region" description="Polar residues" evidence="2">
    <location>
        <begin position="612"/>
        <end position="641"/>
    </location>
</feature>
<gene>
    <name evidence="4" type="ORF">Daesc_009978</name>
</gene>
<reference evidence="4 5" key="1">
    <citation type="journal article" date="2024" name="Front Chem Biol">
        <title>Unveiling the potential of Daldinia eschscholtzii MFLUCC 19-0629 through bioactivity and bioinformatics studies for enhanced sustainable agriculture production.</title>
        <authorList>
            <person name="Brooks S."/>
            <person name="Weaver J.A."/>
            <person name="Klomchit A."/>
            <person name="Alharthi S.A."/>
            <person name="Onlamun T."/>
            <person name="Nurani R."/>
            <person name="Vong T.K."/>
            <person name="Alberti F."/>
            <person name="Greco C."/>
        </authorList>
    </citation>
    <scope>NUCLEOTIDE SEQUENCE [LARGE SCALE GENOMIC DNA]</scope>
    <source>
        <strain evidence="4">MFLUCC 19-0629</strain>
    </source>
</reference>
<feature type="region of interest" description="Disordered" evidence="2">
    <location>
        <begin position="213"/>
        <end position="297"/>
    </location>
</feature>
<feature type="compositionally biased region" description="Pro residues" evidence="2">
    <location>
        <begin position="675"/>
        <end position="684"/>
    </location>
</feature>
<feature type="compositionally biased region" description="Polar residues" evidence="2">
    <location>
        <begin position="817"/>
        <end position="828"/>
    </location>
</feature>
<comment type="caution">
    <text evidence="4">The sequence shown here is derived from an EMBL/GenBank/DDBJ whole genome shotgun (WGS) entry which is preliminary data.</text>
</comment>
<feature type="compositionally biased region" description="Polar residues" evidence="2">
    <location>
        <begin position="794"/>
        <end position="807"/>
    </location>
</feature>
<feature type="region of interest" description="Disordered" evidence="2">
    <location>
        <begin position="360"/>
        <end position="405"/>
    </location>
</feature>
<dbReference type="PROSITE" id="PS00463">
    <property type="entry name" value="ZN2_CY6_FUNGAL_1"/>
    <property type="match status" value="1"/>
</dbReference>
<feature type="compositionally biased region" description="Polar residues" evidence="2">
    <location>
        <begin position="978"/>
        <end position="992"/>
    </location>
</feature>
<feature type="compositionally biased region" description="Polar residues" evidence="2">
    <location>
        <begin position="363"/>
        <end position="376"/>
    </location>
</feature>
<feature type="compositionally biased region" description="Low complexity" evidence="2">
    <location>
        <begin position="912"/>
        <end position="928"/>
    </location>
</feature>
<feature type="domain" description="Zn(2)-C6 fungal-type" evidence="3">
    <location>
        <begin position="443"/>
        <end position="473"/>
    </location>
</feature>
<dbReference type="GO" id="GO:0008270">
    <property type="term" value="F:zinc ion binding"/>
    <property type="evidence" value="ECO:0007669"/>
    <property type="project" value="InterPro"/>
</dbReference>
<feature type="compositionally biased region" description="Polar residues" evidence="2">
    <location>
        <begin position="864"/>
        <end position="874"/>
    </location>
</feature>
<dbReference type="Gene3D" id="4.10.240.10">
    <property type="entry name" value="Zn(2)-C6 fungal-type DNA-binding domain"/>
    <property type="match status" value="1"/>
</dbReference>
<dbReference type="AlphaFoldDB" id="A0AAX6M701"/>
<keyword evidence="1" id="KW-0539">Nucleus</keyword>
<feature type="compositionally biased region" description="Polar residues" evidence="2">
    <location>
        <begin position="1016"/>
        <end position="1043"/>
    </location>
</feature>
<feature type="compositionally biased region" description="Polar residues" evidence="2">
    <location>
        <begin position="889"/>
        <end position="911"/>
    </location>
</feature>
<dbReference type="Pfam" id="PF00172">
    <property type="entry name" value="Zn_clus"/>
    <property type="match status" value="1"/>
</dbReference>
<evidence type="ECO:0000313" key="5">
    <source>
        <dbReference type="Proteomes" id="UP001369815"/>
    </source>
</evidence>
<protein>
    <recommendedName>
        <fullName evidence="3">Zn(2)-C6 fungal-type domain-containing protein</fullName>
    </recommendedName>
</protein>
<dbReference type="Proteomes" id="UP001369815">
    <property type="component" value="Unassembled WGS sequence"/>
</dbReference>
<dbReference type="PROSITE" id="PS50048">
    <property type="entry name" value="ZN2_CY6_FUNGAL_2"/>
    <property type="match status" value="1"/>
</dbReference>
<feature type="compositionally biased region" description="Polar residues" evidence="2">
    <location>
        <begin position="929"/>
        <end position="955"/>
    </location>
</feature>